<comment type="pathway">
    <text evidence="1">Cofactor biosynthesis; adenosylcobalamin biosynthesis.</text>
</comment>
<reference evidence="4 5" key="1">
    <citation type="submission" date="2023-01" db="EMBL/GenBank/DDBJ databases">
        <authorList>
            <person name="Yoon J.-W."/>
        </authorList>
    </citation>
    <scope>NUCLEOTIDE SEQUENCE [LARGE SCALE GENOMIC DNA]</scope>
    <source>
        <strain evidence="4 5">KMU-50</strain>
    </source>
</reference>
<dbReference type="Proteomes" id="UP001528040">
    <property type="component" value="Unassembled WGS sequence"/>
</dbReference>
<dbReference type="EC" id="1.3.1.106" evidence="4"/>
<evidence type="ECO:0000256" key="3">
    <source>
        <dbReference type="ARBA" id="ARBA00023002"/>
    </source>
</evidence>
<dbReference type="RefSeq" id="WP_271054283.1">
    <property type="nucleotide sequence ID" value="NZ_JAQIIO010000005.1"/>
</dbReference>
<dbReference type="NCBIfam" id="NF005968">
    <property type="entry name" value="PRK08057.1-2"/>
    <property type="match status" value="1"/>
</dbReference>
<dbReference type="PANTHER" id="PTHR36925:SF1">
    <property type="entry name" value="COBALT-PRECORRIN-6A REDUCTASE"/>
    <property type="match status" value="1"/>
</dbReference>
<dbReference type="EMBL" id="JAQIIO010000005">
    <property type="protein sequence ID" value="MDA5094573.1"/>
    <property type="molecule type" value="Genomic_DNA"/>
</dbReference>
<evidence type="ECO:0000256" key="2">
    <source>
        <dbReference type="ARBA" id="ARBA00022573"/>
    </source>
</evidence>
<dbReference type="InterPro" id="IPR003723">
    <property type="entry name" value="Precorrin-6x_reduct"/>
</dbReference>
<dbReference type="Pfam" id="PF02571">
    <property type="entry name" value="CbiJ"/>
    <property type="match status" value="1"/>
</dbReference>
<name>A0ABT4W234_9RHOB</name>
<evidence type="ECO:0000256" key="1">
    <source>
        <dbReference type="ARBA" id="ARBA00004953"/>
    </source>
</evidence>
<accession>A0ABT4W234</accession>
<protein>
    <submittedName>
        <fullName evidence="4">Cobalt-precorrin-6A reductase</fullName>
        <ecNumber evidence="4">1.3.1.106</ecNumber>
    </submittedName>
</protein>
<dbReference type="PROSITE" id="PS51014">
    <property type="entry name" value="COBK_CBIJ"/>
    <property type="match status" value="1"/>
</dbReference>
<dbReference type="PANTHER" id="PTHR36925">
    <property type="entry name" value="COBALT-PRECORRIN-6A REDUCTASE"/>
    <property type="match status" value="1"/>
</dbReference>
<comment type="caution">
    <text evidence="4">The sequence shown here is derived from an EMBL/GenBank/DDBJ whole genome shotgun (WGS) entry which is preliminary data.</text>
</comment>
<dbReference type="NCBIfam" id="TIGR00715">
    <property type="entry name" value="precor6x_red"/>
    <property type="match status" value="1"/>
</dbReference>
<evidence type="ECO:0000313" key="5">
    <source>
        <dbReference type="Proteomes" id="UP001528040"/>
    </source>
</evidence>
<keyword evidence="5" id="KW-1185">Reference proteome</keyword>
<sequence length="248" mass="26807">MIGRILLLAGTTEAHELAARLAEQGYDVLASLAGVTKSPRRLPVQTRHGGFGGRDGQNSVMRDEKISLVIDATHPFATTISDRTADICRELSIPYLRFSRPAWEPEAGEHWHEVNDIKMLATVIPPSARVFLATGKQSEAIAEALPYRVLFCRKVDGGSEPFALSGGWIAGRPPYTKEEEIALFQELGVTWLVAKNAGGAARAKLAAARDLGISVAMISRPPAVHAPTVQSVEEVLVWVRAHEGARDG</sequence>
<dbReference type="GO" id="GO:0016491">
    <property type="term" value="F:oxidoreductase activity"/>
    <property type="evidence" value="ECO:0007669"/>
    <property type="project" value="UniProtKB-KW"/>
</dbReference>
<keyword evidence="2" id="KW-0169">Cobalamin biosynthesis</keyword>
<evidence type="ECO:0000313" key="4">
    <source>
        <dbReference type="EMBL" id="MDA5094573.1"/>
    </source>
</evidence>
<proteinExistence type="predicted"/>
<keyword evidence="3 4" id="KW-0560">Oxidoreductase</keyword>
<gene>
    <name evidence="4" type="ORF">O2N63_10800</name>
</gene>
<organism evidence="4 5">
    <name type="scientific">Aliiroseovarius salicola</name>
    <dbReference type="NCBI Taxonomy" id="3009082"/>
    <lineage>
        <taxon>Bacteria</taxon>
        <taxon>Pseudomonadati</taxon>
        <taxon>Pseudomonadota</taxon>
        <taxon>Alphaproteobacteria</taxon>
        <taxon>Rhodobacterales</taxon>
        <taxon>Paracoccaceae</taxon>
        <taxon>Aliiroseovarius</taxon>
    </lineage>
</organism>